<evidence type="ECO:0000313" key="3">
    <source>
        <dbReference type="Proteomes" id="UP000651050"/>
    </source>
</evidence>
<evidence type="ECO:0008006" key="4">
    <source>
        <dbReference type="Google" id="ProtNLM"/>
    </source>
</evidence>
<dbReference type="PROSITE" id="PS51257">
    <property type="entry name" value="PROKAR_LIPOPROTEIN"/>
    <property type="match status" value="1"/>
</dbReference>
<protein>
    <recommendedName>
        <fullName evidence="4">Pyrrolo-quinoline quinone</fullName>
    </recommendedName>
</protein>
<proteinExistence type="predicted"/>
<dbReference type="SUPFAM" id="SSF82171">
    <property type="entry name" value="DPP6 N-terminal domain-like"/>
    <property type="match status" value="1"/>
</dbReference>
<name>A0A931MH27_9BURK</name>
<comment type="caution">
    <text evidence="2">The sequence shown here is derived from an EMBL/GenBank/DDBJ whole genome shotgun (WGS) entry which is preliminary data.</text>
</comment>
<accession>A0A931MH27</accession>
<dbReference type="AlphaFoldDB" id="A0A931MH27"/>
<organism evidence="2 3">
    <name type="scientific">Caenimonas aquaedulcis</name>
    <dbReference type="NCBI Taxonomy" id="2793270"/>
    <lineage>
        <taxon>Bacteria</taxon>
        <taxon>Pseudomonadati</taxon>
        <taxon>Pseudomonadota</taxon>
        <taxon>Betaproteobacteria</taxon>
        <taxon>Burkholderiales</taxon>
        <taxon>Comamonadaceae</taxon>
        <taxon>Caenimonas</taxon>
    </lineage>
</organism>
<keyword evidence="3" id="KW-1185">Reference proteome</keyword>
<keyword evidence="1" id="KW-0732">Signal</keyword>
<dbReference type="Proteomes" id="UP000651050">
    <property type="component" value="Unassembled WGS sequence"/>
</dbReference>
<reference evidence="2" key="1">
    <citation type="submission" date="2020-11" db="EMBL/GenBank/DDBJ databases">
        <title>Bacterial whole genome sequence for Caenimonas sp. DR4.4.</title>
        <authorList>
            <person name="Le V."/>
            <person name="Ko S.-R."/>
            <person name="Ahn C.-Y."/>
            <person name="Oh H.-M."/>
        </authorList>
    </citation>
    <scope>NUCLEOTIDE SEQUENCE</scope>
    <source>
        <strain evidence="2">DR4.4</strain>
    </source>
</reference>
<feature type="chain" id="PRO_5036905332" description="Pyrrolo-quinoline quinone" evidence="1">
    <location>
        <begin position="25"/>
        <end position="616"/>
    </location>
</feature>
<dbReference type="EMBL" id="JADWYS010000001">
    <property type="protein sequence ID" value="MBG9388369.1"/>
    <property type="molecule type" value="Genomic_DNA"/>
</dbReference>
<sequence>MKKLVHVVAAVAASALLVACGGGAQDGRLAASASRAKQAAPGAQATAPMLDYIAALDWAPTAYPQYFSGASSDGYADIAGYGTFYYRYWPAQGNYVGILGDDVYVYGPMNGNTVQRVGALADFACRVYDCVASAPPPAWANFGRDERHTARSGVATQSLDRITWSTPVDLQPQYTSTGALLIHYGSPVVTARNTVIVPVKTGATDGFRIEAHAGGDGSLLWSADSDYVLPAHHWTPSYNIALTPGGLLLAPGAGGKLMVRSAPDAAQGAMQNVVFYGQAAYDANPAAFNQTIFINTPLTTDTRGNVYFGFIAAGANPAGLTSGLARIGPDGQGSWVSAAAAVGQAGIVKVATNSAPALSPDGSTVYVTFNGDPVPFVTQRGYLVALDSLTLAVKHKVLLTDPQSGTPARVSDDSTASPTVGPDGRVFFGVLETVFGAHNARGWLLQFSPQLVPTLSPGAFGWDDTASVIPAAMVPSYTGPSSYLLAVKYNNYAGTGTGDGDNRIAVIDPGVSEPDPISGIPVMKVVLAISGPTFESGTSGPVKEWCINTMAVDPLTRSILVNSEDGVLYRWDLVTNTLSQGIRLTEGLGEAYTPTAIGADGKVYAVNNARLYSVGR</sequence>
<feature type="signal peptide" evidence="1">
    <location>
        <begin position="1"/>
        <end position="24"/>
    </location>
</feature>
<evidence type="ECO:0000256" key="1">
    <source>
        <dbReference type="SAM" id="SignalP"/>
    </source>
</evidence>
<evidence type="ECO:0000313" key="2">
    <source>
        <dbReference type="EMBL" id="MBG9388369.1"/>
    </source>
</evidence>
<gene>
    <name evidence="2" type="ORF">I5803_10075</name>
</gene>
<dbReference type="RefSeq" id="WP_196986236.1">
    <property type="nucleotide sequence ID" value="NZ_JADWYS010000001.1"/>
</dbReference>